<keyword evidence="4" id="KW-1185">Reference proteome</keyword>
<gene>
    <name evidence="3" type="ORF">PsYK624_154660</name>
</gene>
<dbReference type="Proteomes" id="UP000703269">
    <property type="component" value="Unassembled WGS sequence"/>
</dbReference>
<reference evidence="3 4" key="1">
    <citation type="submission" date="2021-08" db="EMBL/GenBank/DDBJ databases">
        <title>Draft Genome Sequence of Phanerochaete sordida strain YK-624.</title>
        <authorList>
            <person name="Mori T."/>
            <person name="Dohra H."/>
            <person name="Suzuki T."/>
            <person name="Kawagishi H."/>
            <person name="Hirai H."/>
        </authorList>
    </citation>
    <scope>NUCLEOTIDE SEQUENCE [LARGE SCALE GENOMIC DNA]</scope>
    <source>
        <strain evidence="3 4">YK-624</strain>
    </source>
</reference>
<comment type="caution">
    <text evidence="3">The sequence shown here is derived from an EMBL/GenBank/DDBJ whole genome shotgun (WGS) entry which is preliminary data.</text>
</comment>
<protein>
    <recommendedName>
        <fullName evidence="2">DUF6533 domain-containing protein</fullName>
    </recommendedName>
</protein>
<proteinExistence type="predicted"/>
<keyword evidence="1" id="KW-0812">Transmembrane</keyword>
<dbReference type="EMBL" id="BPQB01000104">
    <property type="protein sequence ID" value="GJE99217.1"/>
    <property type="molecule type" value="Genomic_DNA"/>
</dbReference>
<accession>A0A9P3GPL5</accession>
<dbReference type="AlphaFoldDB" id="A0A9P3GPL5"/>
<evidence type="ECO:0000313" key="3">
    <source>
        <dbReference type="EMBL" id="GJE99217.1"/>
    </source>
</evidence>
<evidence type="ECO:0000259" key="2">
    <source>
        <dbReference type="Pfam" id="PF20151"/>
    </source>
</evidence>
<feature type="domain" description="DUF6533" evidence="2">
    <location>
        <begin position="20"/>
        <end position="65"/>
    </location>
</feature>
<keyword evidence="1" id="KW-0472">Membrane</keyword>
<evidence type="ECO:0000313" key="4">
    <source>
        <dbReference type="Proteomes" id="UP000703269"/>
    </source>
</evidence>
<feature type="transmembrane region" description="Helical" evidence="1">
    <location>
        <begin position="54"/>
        <end position="75"/>
    </location>
</feature>
<sequence>MADASSDDIHTLELFVASQYINCSILCLVAYEYAITFGREVRCIWMRKLSATSLLLLSIRWTMVLSQVLVWIPFLSSRTTCAVYYVLRELLLFSTYAQIALFSGLRVCALWNGSPYRYLHLFCILMLGFVPIWTNVFRWSRTTISWTGAPYYTCSVPADLPLNVVNAGGLHEDLCYRRGRHGLGADMDQDISALEAVAPSSQCLVCRDSAVARWHSIFSRTSSHEHCAGDNVLGGE</sequence>
<feature type="transmembrane region" description="Helical" evidence="1">
    <location>
        <begin position="118"/>
        <end position="137"/>
    </location>
</feature>
<keyword evidence="1" id="KW-1133">Transmembrane helix</keyword>
<evidence type="ECO:0000256" key="1">
    <source>
        <dbReference type="SAM" id="Phobius"/>
    </source>
</evidence>
<organism evidence="3 4">
    <name type="scientific">Phanerochaete sordida</name>
    <dbReference type="NCBI Taxonomy" id="48140"/>
    <lineage>
        <taxon>Eukaryota</taxon>
        <taxon>Fungi</taxon>
        <taxon>Dikarya</taxon>
        <taxon>Basidiomycota</taxon>
        <taxon>Agaricomycotina</taxon>
        <taxon>Agaricomycetes</taxon>
        <taxon>Polyporales</taxon>
        <taxon>Phanerochaetaceae</taxon>
        <taxon>Phanerochaete</taxon>
    </lineage>
</organism>
<dbReference type="Pfam" id="PF20151">
    <property type="entry name" value="DUF6533"/>
    <property type="match status" value="1"/>
</dbReference>
<feature type="transmembrane region" description="Helical" evidence="1">
    <location>
        <begin position="14"/>
        <end position="34"/>
    </location>
</feature>
<dbReference type="InterPro" id="IPR045340">
    <property type="entry name" value="DUF6533"/>
</dbReference>
<name>A0A9P3GPL5_9APHY</name>
<feature type="transmembrane region" description="Helical" evidence="1">
    <location>
        <begin position="90"/>
        <end position="111"/>
    </location>
</feature>